<dbReference type="PANTHER" id="PTHR48020:SF12">
    <property type="entry name" value="PROTON MYO-INOSITOL COTRANSPORTER"/>
    <property type="match status" value="1"/>
</dbReference>
<evidence type="ECO:0000256" key="7">
    <source>
        <dbReference type="SAM" id="MobiDB-lite"/>
    </source>
</evidence>
<feature type="region of interest" description="Disordered" evidence="7">
    <location>
        <begin position="21"/>
        <end position="56"/>
    </location>
</feature>
<feature type="transmembrane region" description="Helical" evidence="8">
    <location>
        <begin position="493"/>
        <end position="512"/>
    </location>
</feature>
<dbReference type="GeneID" id="106061847"/>
<dbReference type="InterPro" id="IPR005829">
    <property type="entry name" value="Sugar_transporter_CS"/>
</dbReference>
<keyword evidence="4 8" id="KW-0812">Transmembrane</keyword>
<dbReference type="PANTHER" id="PTHR48020">
    <property type="entry name" value="PROTON MYO-INOSITOL COTRANSPORTER"/>
    <property type="match status" value="1"/>
</dbReference>
<dbReference type="InterPro" id="IPR020846">
    <property type="entry name" value="MFS_dom"/>
</dbReference>
<dbReference type="Gene3D" id="1.20.1250.20">
    <property type="entry name" value="MFS general substrate transporter like domains"/>
    <property type="match status" value="2"/>
</dbReference>
<dbReference type="InterPro" id="IPR003663">
    <property type="entry name" value="Sugar/inositol_transpt"/>
</dbReference>
<feature type="transmembrane region" description="Helical" evidence="8">
    <location>
        <begin position="575"/>
        <end position="599"/>
    </location>
</feature>
<sequence length="894" mass="97052">MAAYREKPVTGRTSTLVVKTNNDRRHLLDTNQPDDHKDGTSNGHKSTTDSKNASSRSYYGSIDTGASIGGHEVKTKQKTRISLTLTLLGLRQAEALFGQCVQPICYCSGHCVQITTFSSFAWPLLTHPPLLHPLPKFSHYENISLSWADQFIASVHALTEEFKSTPPPTTIHFLSPPSAASEILISSGQQDRNPGQQDSITGKPETQVFTVSERTESPALLEDSHASDQKENSLTLSTKQNLPGALGNSNSSVGRGSISEKETSLHEKSISGSGFLKGLKHLLLPGAHTDGPDCESDPLYPKQTQETMEHAAVNGFHSKKKDPNAEPDKPTAFVYYLACFATIGGLLFGYDTGIVSGAMLMIGDYYNLNTIWKELIVSGTVGAAAIFALFAGFTCDYLGRKITIMIASLVFVAGAVVMGAAQSKEMLLVGRIVVGAGIGFASMTVPVYIAEAAPSSIRGRLVTLNQLFITIGILISSVVAGGFNSMKPEGWRYMLGLAGVPGIIQFVGFIFLPESPRWLVAKGKDEKARKVLRQIRGKDDVNEEVKEIQEALEESRKQSGFVLMRVLQTPHVLKAMLIGCGLQVFQQLCGINTVIYYSATILRMAGFPADVAIWLVLVPNGINFLATIAGVALVERLGRKKLLIGSFAGVVTALVVLAVGFQLSANFSPDLDLSMKEFYPNSTLAQDQCSNYSSNHFSNCEQCIEKTECGFCFVDSHGSNGSCVLANKDKADEGAEYGRCINNDTLRNSSTTWSHGYCPTDFTPMAVIGLALFVLAFAPGLGPMPWTINSEIYPNWARSTCNSIATGCNWICNLIVSLFFLTLTETITKYGAFWLFAGICFLGMLFTIIFVPETKNKSLEEVEQLFKGGKKGKDNLGYEKDITDPAPHKTDTRL</sequence>
<dbReference type="InterPro" id="IPR005828">
    <property type="entry name" value="MFS_sugar_transport-like"/>
</dbReference>
<organism evidence="10 11">
    <name type="scientific">Biomphalaria glabrata</name>
    <name type="common">Bloodfluke planorb</name>
    <name type="synonym">Freshwater snail</name>
    <dbReference type="NCBI Taxonomy" id="6526"/>
    <lineage>
        <taxon>Eukaryota</taxon>
        <taxon>Metazoa</taxon>
        <taxon>Spiralia</taxon>
        <taxon>Lophotrochozoa</taxon>
        <taxon>Mollusca</taxon>
        <taxon>Gastropoda</taxon>
        <taxon>Heterobranchia</taxon>
        <taxon>Euthyneura</taxon>
        <taxon>Panpulmonata</taxon>
        <taxon>Hygrophila</taxon>
        <taxon>Lymnaeoidea</taxon>
        <taxon>Planorbidae</taxon>
        <taxon>Biomphalaria</taxon>
    </lineage>
</organism>
<dbReference type="PROSITE" id="PS50850">
    <property type="entry name" value="MFS"/>
    <property type="match status" value="1"/>
</dbReference>
<dbReference type="SUPFAM" id="SSF103473">
    <property type="entry name" value="MFS general substrate transporter"/>
    <property type="match status" value="1"/>
</dbReference>
<comment type="similarity">
    <text evidence="2">Belongs to the major facilitator superfamily. Sugar transporter (TC 2.A.1.1) family.</text>
</comment>
<dbReference type="GO" id="GO:0016324">
    <property type="term" value="C:apical plasma membrane"/>
    <property type="evidence" value="ECO:0007669"/>
    <property type="project" value="TreeGrafter"/>
</dbReference>
<dbReference type="InterPro" id="IPR050814">
    <property type="entry name" value="Myo-inositol_Transporter"/>
</dbReference>
<keyword evidence="6 8" id="KW-0472">Membrane</keyword>
<feature type="compositionally biased region" description="Basic and acidic residues" evidence="7">
    <location>
        <begin position="871"/>
        <end position="894"/>
    </location>
</feature>
<feature type="transmembrane region" description="Helical" evidence="8">
    <location>
        <begin position="611"/>
        <end position="635"/>
    </location>
</feature>
<reference evidence="11" key="1">
    <citation type="submission" date="2025-08" db="UniProtKB">
        <authorList>
            <consortium name="RefSeq"/>
        </authorList>
    </citation>
    <scope>IDENTIFICATION</scope>
</reference>
<feature type="transmembrane region" description="Helical" evidence="8">
    <location>
        <begin position="402"/>
        <end position="422"/>
    </location>
</feature>
<feature type="transmembrane region" description="Helical" evidence="8">
    <location>
        <begin position="333"/>
        <end position="363"/>
    </location>
</feature>
<evidence type="ECO:0000256" key="2">
    <source>
        <dbReference type="ARBA" id="ARBA00010992"/>
    </source>
</evidence>
<feature type="transmembrane region" description="Helical" evidence="8">
    <location>
        <begin position="642"/>
        <end position="665"/>
    </location>
</feature>
<comment type="subcellular location">
    <subcellularLocation>
        <location evidence="1">Membrane</location>
        <topology evidence="1">Multi-pass membrane protein</topology>
    </subcellularLocation>
</comment>
<dbReference type="FunFam" id="1.20.1250.20:FF:000177">
    <property type="entry name" value="proton myo-inositol cotransporter isoform X1"/>
    <property type="match status" value="1"/>
</dbReference>
<feature type="transmembrane region" description="Helical" evidence="8">
    <location>
        <begin position="461"/>
        <end position="481"/>
    </location>
</feature>
<dbReference type="NCBIfam" id="TIGR00879">
    <property type="entry name" value="SP"/>
    <property type="match status" value="1"/>
</dbReference>
<proteinExistence type="inferred from homology"/>
<feature type="region of interest" description="Disordered" evidence="7">
    <location>
        <begin position="188"/>
        <end position="207"/>
    </location>
</feature>
<feature type="compositionally biased region" description="Basic and acidic residues" evidence="7">
    <location>
        <begin position="21"/>
        <end position="39"/>
    </location>
</feature>
<dbReference type="CDD" id="cd17360">
    <property type="entry name" value="MFS_HMIT_like"/>
    <property type="match status" value="1"/>
</dbReference>
<dbReference type="GO" id="GO:0005366">
    <property type="term" value="F:myo-inositol:proton symporter activity"/>
    <property type="evidence" value="ECO:0007669"/>
    <property type="project" value="TreeGrafter"/>
</dbReference>
<feature type="region of interest" description="Disordered" evidence="7">
    <location>
        <begin position="218"/>
        <end position="265"/>
    </location>
</feature>
<evidence type="ECO:0000313" key="10">
    <source>
        <dbReference type="Proteomes" id="UP001165740"/>
    </source>
</evidence>
<feature type="compositionally biased region" description="Polar residues" evidence="7">
    <location>
        <begin position="40"/>
        <end position="56"/>
    </location>
</feature>
<dbReference type="OrthoDB" id="6339427at2759"/>
<evidence type="ECO:0000256" key="1">
    <source>
        <dbReference type="ARBA" id="ARBA00004141"/>
    </source>
</evidence>
<dbReference type="RefSeq" id="XP_055883383.1">
    <property type="nucleotide sequence ID" value="XM_056027408.1"/>
</dbReference>
<dbReference type="InterPro" id="IPR036259">
    <property type="entry name" value="MFS_trans_sf"/>
</dbReference>
<evidence type="ECO:0000256" key="4">
    <source>
        <dbReference type="ARBA" id="ARBA00022692"/>
    </source>
</evidence>
<feature type="transmembrane region" description="Helical" evidence="8">
    <location>
        <begin position="762"/>
        <end position="782"/>
    </location>
</feature>
<feature type="transmembrane region" description="Helical" evidence="8">
    <location>
        <begin position="803"/>
        <end position="824"/>
    </location>
</feature>
<evidence type="ECO:0000256" key="8">
    <source>
        <dbReference type="SAM" id="Phobius"/>
    </source>
</evidence>
<feature type="compositionally biased region" description="Polar residues" evidence="7">
    <location>
        <begin position="232"/>
        <end position="254"/>
    </location>
</feature>
<feature type="region of interest" description="Disordered" evidence="7">
    <location>
        <begin position="869"/>
        <end position="894"/>
    </location>
</feature>
<evidence type="ECO:0000259" key="9">
    <source>
        <dbReference type="PROSITE" id="PS50850"/>
    </source>
</evidence>
<dbReference type="PRINTS" id="PR00171">
    <property type="entry name" value="SUGRTRNSPORT"/>
</dbReference>
<dbReference type="AlphaFoldDB" id="A0A9W3A872"/>
<dbReference type="PROSITE" id="PS00217">
    <property type="entry name" value="SUGAR_TRANSPORT_2"/>
    <property type="match status" value="1"/>
</dbReference>
<evidence type="ECO:0000256" key="3">
    <source>
        <dbReference type="ARBA" id="ARBA00022448"/>
    </source>
</evidence>
<feature type="compositionally biased region" description="Basic and acidic residues" evidence="7">
    <location>
        <begin position="222"/>
        <end position="231"/>
    </location>
</feature>
<protein>
    <submittedName>
        <fullName evidence="11">Proton myo-inositol cotransporter-like isoform X1</fullName>
    </submittedName>
</protein>
<feature type="compositionally biased region" description="Polar residues" evidence="7">
    <location>
        <begin position="188"/>
        <end position="200"/>
    </location>
</feature>
<feature type="transmembrane region" description="Helical" evidence="8">
    <location>
        <begin position="830"/>
        <end position="851"/>
    </location>
</feature>
<feature type="domain" description="Major facilitator superfamily (MFS) profile" evidence="9">
    <location>
        <begin position="337"/>
        <end position="855"/>
    </location>
</feature>
<dbReference type="Pfam" id="PF00083">
    <property type="entry name" value="Sugar_tr"/>
    <property type="match status" value="2"/>
</dbReference>
<dbReference type="Proteomes" id="UP001165740">
    <property type="component" value="Chromosome 4"/>
</dbReference>
<feature type="transmembrane region" description="Helical" evidence="8">
    <location>
        <begin position="428"/>
        <end position="449"/>
    </location>
</feature>
<evidence type="ECO:0000256" key="5">
    <source>
        <dbReference type="ARBA" id="ARBA00022989"/>
    </source>
</evidence>
<accession>A0A9W3A872</accession>
<feature type="transmembrane region" description="Helical" evidence="8">
    <location>
        <begin position="375"/>
        <end position="395"/>
    </location>
</feature>
<evidence type="ECO:0000256" key="6">
    <source>
        <dbReference type="ARBA" id="ARBA00023136"/>
    </source>
</evidence>
<evidence type="ECO:0000313" key="11">
    <source>
        <dbReference type="RefSeq" id="XP_055883383.1"/>
    </source>
</evidence>
<keyword evidence="3" id="KW-0813">Transport</keyword>
<dbReference type="PROSITE" id="PS00216">
    <property type="entry name" value="SUGAR_TRANSPORT_1"/>
    <property type="match status" value="1"/>
</dbReference>
<name>A0A9W3A872_BIOGL</name>
<keyword evidence="5 8" id="KW-1133">Transmembrane helix</keyword>
<gene>
    <name evidence="11" type="primary">LOC106061847</name>
</gene>
<keyword evidence="10" id="KW-1185">Reference proteome</keyword>